<feature type="region of interest" description="Disordered" evidence="1">
    <location>
        <begin position="752"/>
        <end position="789"/>
    </location>
</feature>
<dbReference type="InterPro" id="IPR052918">
    <property type="entry name" value="Motility_Chemotaxis_Reg"/>
</dbReference>
<gene>
    <name evidence="3" type="ORF">ACHAW5_011265</name>
</gene>
<accession>A0ABD3MGU9</accession>
<protein>
    <submittedName>
        <fullName evidence="3">Uncharacterized protein</fullName>
    </submittedName>
</protein>
<dbReference type="PANTHER" id="PTHR35580:SF1">
    <property type="entry name" value="PHYTASE-LIKE DOMAIN-CONTAINING PROTEIN"/>
    <property type="match status" value="1"/>
</dbReference>
<feature type="region of interest" description="Disordered" evidence="1">
    <location>
        <begin position="824"/>
        <end position="846"/>
    </location>
</feature>
<evidence type="ECO:0000256" key="2">
    <source>
        <dbReference type="SAM" id="Phobius"/>
    </source>
</evidence>
<feature type="region of interest" description="Disordered" evidence="1">
    <location>
        <begin position="861"/>
        <end position="929"/>
    </location>
</feature>
<evidence type="ECO:0000313" key="3">
    <source>
        <dbReference type="EMBL" id="KAL3762807.1"/>
    </source>
</evidence>
<feature type="compositionally biased region" description="Polar residues" evidence="1">
    <location>
        <begin position="920"/>
        <end position="929"/>
    </location>
</feature>
<dbReference type="AlphaFoldDB" id="A0ABD3MGU9"/>
<dbReference type="SUPFAM" id="SSF63829">
    <property type="entry name" value="Calcium-dependent phosphotriesterase"/>
    <property type="match status" value="1"/>
</dbReference>
<name>A0ABD3MGU9_9STRA</name>
<sequence length="929" mass="99312">MDNEFNPFGFQSGDFSNVVIENAQSSPSPPFQSELYNDDSYAGSMYYDSQHNVVFFTGSTYGIYFDSDSEMGVNGEESGRDINNPHLDTSDCFLGVLKLPAPGNAAGPELIYARRFGTPRNVETCSSIIMLPKVNDALLQTTAQVKLALLGHVIPTPLTNAELAAAVGPSGGRRLGVTSQRQLQRQRALQSSNINRGGFLHSLLDDELTSENGRAYGFIADFDLSLTHHDLPSDTSVKDAYGALLGGAVLDSSPLVYPTAMAQNKRDPDQIYVVSMHSDEGVVLNPEYTADYALEQEIDGILRERSDMTMGGAGLGSAVKLVQGGVPKYGVNFYVKVQQLTVTPYEKLMDVEPTSDEKVKLTMHTGWGFGFKLNDASDVRPSSVVFIKGRTPDEDFLLMGGTTRRDGVDGKPDDLDGFITKLIPPAPTPVEDLTTGSDLEGAIQNENIHPTQRIDSTTGRDETVTSICLPPPDPTSGHVTHAYVVGSSASGHESSKAYIVKLRLDDLSIAWKEHVPSVHPAGLVGDVLGEGCAVSPDGTKVYLSGTIDGSSVLDTRIMPNANAIIHPVGGTSDVFVIAYDVDFGNVHWAKQLGTINEDKLARGGGVECDNEGNVIIMGSSRGGLQRYRPVGASARLPSDVFIMSLSGADGGYINAPYADPVASTAGSPVAESSHKGLSAGAVVGISITVIIISCALLFLGLRRRSSRSKSGDVLRSWNSGDDFTFGDQSLGSKRGSSYEKSPIGMLRIVRGANDDDWDDGSESVSRNATWMSQGGSKRGAEDDTGSVKSMGSTFSIQSFKSKRQDENLDFIASLRQEANSTLKKMMKDPPDSPDSMTSDPRLDGGASIKSLLSHYREVKKETLFDDDKHEASKGAKVQGKRGQNNAFKKGGEDPNKANRKGPPPSPPPRGENSSSSVSSANGLSEFTIM</sequence>
<evidence type="ECO:0000313" key="4">
    <source>
        <dbReference type="Proteomes" id="UP001530315"/>
    </source>
</evidence>
<reference evidence="3 4" key="1">
    <citation type="submission" date="2024-10" db="EMBL/GenBank/DDBJ databases">
        <title>Updated reference genomes for cyclostephanoid diatoms.</title>
        <authorList>
            <person name="Roberts W.R."/>
            <person name="Alverson A.J."/>
        </authorList>
    </citation>
    <scope>NUCLEOTIDE SEQUENCE [LARGE SCALE GENOMIC DNA]</scope>
    <source>
        <strain evidence="3 4">AJA276-08</strain>
    </source>
</reference>
<keyword evidence="4" id="KW-1185">Reference proteome</keyword>
<keyword evidence="2" id="KW-0812">Transmembrane</keyword>
<feature type="compositionally biased region" description="Polar residues" evidence="1">
    <location>
        <begin position="762"/>
        <end position="775"/>
    </location>
</feature>
<feature type="compositionally biased region" description="Low complexity" evidence="1">
    <location>
        <begin position="910"/>
        <end position="919"/>
    </location>
</feature>
<dbReference type="PANTHER" id="PTHR35580">
    <property type="entry name" value="CELL SURFACE GLYCOPROTEIN (S-LAYER PROTEIN)-LIKE PROTEIN"/>
    <property type="match status" value="1"/>
</dbReference>
<organism evidence="3 4">
    <name type="scientific">Stephanodiscus triporus</name>
    <dbReference type="NCBI Taxonomy" id="2934178"/>
    <lineage>
        <taxon>Eukaryota</taxon>
        <taxon>Sar</taxon>
        <taxon>Stramenopiles</taxon>
        <taxon>Ochrophyta</taxon>
        <taxon>Bacillariophyta</taxon>
        <taxon>Coscinodiscophyceae</taxon>
        <taxon>Thalassiosirophycidae</taxon>
        <taxon>Stephanodiscales</taxon>
        <taxon>Stephanodiscaceae</taxon>
        <taxon>Stephanodiscus</taxon>
    </lineage>
</organism>
<feature type="transmembrane region" description="Helical" evidence="2">
    <location>
        <begin position="677"/>
        <end position="701"/>
    </location>
</feature>
<feature type="compositionally biased region" description="Basic and acidic residues" evidence="1">
    <location>
        <begin position="861"/>
        <end position="873"/>
    </location>
</feature>
<comment type="caution">
    <text evidence="3">The sequence shown here is derived from an EMBL/GenBank/DDBJ whole genome shotgun (WGS) entry which is preliminary data.</text>
</comment>
<evidence type="ECO:0000256" key="1">
    <source>
        <dbReference type="SAM" id="MobiDB-lite"/>
    </source>
</evidence>
<dbReference type="EMBL" id="JALLAZ020001815">
    <property type="protein sequence ID" value="KAL3762807.1"/>
    <property type="molecule type" value="Genomic_DNA"/>
</dbReference>
<dbReference type="Proteomes" id="UP001530315">
    <property type="component" value="Unassembled WGS sequence"/>
</dbReference>
<keyword evidence="2" id="KW-1133">Transmembrane helix</keyword>
<keyword evidence="2" id="KW-0472">Membrane</keyword>
<proteinExistence type="predicted"/>